<name>A0A5P9Q8M8_9MICO</name>
<evidence type="ECO:0000256" key="3">
    <source>
        <dbReference type="ARBA" id="ARBA00022475"/>
    </source>
</evidence>
<dbReference type="FunFam" id="2.30.30.60:FF:000001">
    <property type="entry name" value="MscS Mechanosensitive ion channel"/>
    <property type="match status" value="1"/>
</dbReference>
<dbReference type="SUPFAM" id="SSF82861">
    <property type="entry name" value="Mechanosensitive channel protein MscS (YggB), transmembrane region"/>
    <property type="match status" value="1"/>
</dbReference>
<dbReference type="Gene3D" id="1.10.287.1260">
    <property type="match status" value="1"/>
</dbReference>
<feature type="transmembrane region" description="Helical" evidence="7">
    <location>
        <begin position="97"/>
        <end position="117"/>
    </location>
</feature>
<accession>A0A5P9Q8M8</accession>
<dbReference type="Pfam" id="PF00924">
    <property type="entry name" value="MS_channel_2nd"/>
    <property type="match status" value="1"/>
</dbReference>
<dbReference type="InterPro" id="IPR006685">
    <property type="entry name" value="MscS_channel_2nd"/>
</dbReference>
<evidence type="ECO:0000313" key="10">
    <source>
        <dbReference type="EMBL" id="QFU97784.1"/>
    </source>
</evidence>
<keyword evidence="4 7" id="KW-0812">Transmembrane</keyword>
<feature type="domain" description="Mechanosensitive ion channel MscS" evidence="8">
    <location>
        <begin position="144"/>
        <end position="205"/>
    </location>
</feature>
<evidence type="ECO:0000256" key="6">
    <source>
        <dbReference type="ARBA" id="ARBA00023136"/>
    </source>
</evidence>
<dbReference type="RefSeq" id="WP_051136669.1">
    <property type="nucleotide sequence ID" value="NZ_BAABIH010000012.1"/>
</dbReference>
<comment type="similarity">
    <text evidence="2">Belongs to the MscS (TC 1.A.23) family.</text>
</comment>
<dbReference type="SUPFAM" id="SSF82689">
    <property type="entry name" value="Mechanosensitive channel protein MscS (YggB), C-terminal domain"/>
    <property type="match status" value="1"/>
</dbReference>
<keyword evidence="11" id="KW-1185">Reference proteome</keyword>
<evidence type="ECO:0000256" key="5">
    <source>
        <dbReference type="ARBA" id="ARBA00022989"/>
    </source>
</evidence>
<keyword evidence="3" id="KW-1003">Cell membrane</keyword>
<protein>
    <submittedName>
        <fullName evidence="10">Moderate conductance mechanosensitive channel YbiO</fullName>
    </submittedName>
</protein>
<dbReference type="Pfam" id="PF21088">
    <property type="entry name" value="MS_channel_1st"/>
    <property type="match status" value="1"/>
</dbReference>
<dbReference type="Proteomes" id="UP000326702">
    <property type="component" value="Chromosome"/>
</dbReference>
<evidence type="ECO:0000259" key="9">
    <source>
        <dbReference type="Pfam" id="PF21088"/>
    </source>
</evidence>
<dbReference type="InterPro" id="IPR011014">
    <property type="entry name" value="MscS_channel_TM-2"/>
</dbReference>
<evidence type="ECO:0000256" key="2">
    <source>
        <dbReference type="ARBA" id="ARBA00008017"/>
    </source>
</evidence>
<evidence type="ECO:0000313" key="11">
    <source>
        <dbReference type="Proteomes" id="UP000326702"/>
    </source>
</evidence>
<gene>
    <name evidence="10" type="ORF">KDY119_01288</name>
</gene>
<feature type="transmembrane region" description="Helical" evidence="7">
    <location>
        <begin position="123"/>
        <end position="145"/>
    </location>
</feature>
<dbReference type="InterPro" id="IPR045276">
    <property type="entry name" value="YbiO_bact"/>
</dbReference>
<feature type="domain" description="Mechanosensitive ion channel transmembrane helices 2/3" evidence="9">
    <location>
        <begin position="104"/>
        <end position="142"/>
    </location>
</feature>
<dbReference type="EMBL" id="CP045529">
    <property type="protein sequence ID" value="QFU97784.1"/>
    <property type="molecule type" value="Genomic_DNA"/>
</dbReference>
<dbReference type="GO" id="GO:0008381">
    <property type="term" value="F:mechanosensitive monoatomic ion channel activity"/>
    <property type="evidence" value="ECO:0007669"/>
    <property type="project" value="InterPro"/>
</dbReference>
<dbReference type="InterPro" id="IPR010920">
    <property type="entry name" value="LSM_dom_sf"/>
</dbReference>
<proteinExistence type="inferred from homology"/>
<dbReference type="InterPro" id="IPR011066">
    <property type="entry name" value="MscS_channel_C_sf"/>
</dbReference>
<evidence type="ECO:0000256" key="7">
    <source>
        <dbReference type="SAM" id="Phobius"/>
    </source>
</evidence>
<dbReference type="Gene3D" id="3.30.70.100">
    <property type="match status" value="1"/>
</dbReference>
<dbReference type="AlphaFoldDB" id="A0A5P9Q8M8"/>
<dbReference type="SUPFAM" id="SSF50182">
    <property type="entry name" value="Sm-like ribonucleoproteins"/>
    <property type="match status" value="1"/>
</dbReference>
<keyword evidence="5 7" id="KW-1133">Transmembrane helix</keyword>
<comment type="subcellular location">
    <subcellularLocation>
        <location evidence="1">Cell membrane</location>
        <topology evidence="1">Multi-pass membrane protein</topology>
    </subcellularLocation>
</comment>
<evidence type="ECO:0000256" key="1">
    <source>
        <dbReference type="ARBA" id="ARBA00004651"/>
    </source>
</evidence>
<dbReference type="GO" id="GO:0005886">
    <property type="term" value="C:plasma membrane"/>
    <property type="evidence" value="ECO:0007669"/>
    <property type="project" value="UniProtKB-SubCell"/>
</dbReference>
<reference evidence="10 11" key="1">
    <citation type="submission" date="2019-10" db="EMBL/GenBank/DDBJ databases">
        <title>Genome sequence of Luteimicrobium xylanilyticum HY-24.</title>
        <authorList>
            <person name="Kim D.Y."/>
            <person name="Park H.-Y."/>
        </authorList>
    </citation>
    <scope>NUCLEOTIDE SEQUENCE [LARGE SCALE GENOMIC DNA]</scope>
    <source>
        <strain evidence="10 11">HY-24</strain>
    </source>
</reference>
<dbReference type="InterPro" id="IPR049142">
    <property type="entry name" value="MS_channel_1st"/>
</dbReference>
<dbReference type="KEGG" id="lxl:KDY119_01288"/>
<feature type="transmembrane region" description="Helical" evidence="7">
    <location>
        <begin position="35"/>
        <end position="57"/>
    </location>
</feature>
<dbReference type="OrthoDB" id="4638917at2"/>
<dbReference type="PANTHER" id="PTHR30460:SF0">
    <property type="entry name" value="MODERATE CONDUCTANCE MECHANOSENSITIVE CHANNEL YBIO"/>
    <property type="match status" value="1"/>
</dbReference>
<dbReference type="InterPro" id="IPR023408">
    <property type="entry name" value="MscS_beta-dom_sf"/>
</dbReference>
<keyword evidence="6 7" id="KW-0472">Membrane</keyword>
<organism evidence="10 11">
    <name type="scientific">Luteimicrobium xylanilyticum</name>
    <dbReference type="NCBI Taxonomy" id="1133546"/>
    <lineage>
        <taxon>Bacteria</taxon>
        <taxon>Bacillati</taxon>
        <taxon>Actinomycetota</taxon>
        <taxon>Actinomycetes</taxon>
        <taxon>Micrococcales</taxon>
        <taxon>Luteimicrobium</taxon>
    </lineage>
</organism>
<dbReference type="Gene3D" id="2.30.30.60">
    <property type="match status" value="1"/>
</dbReference>
<dbReference type="PANTHER" id="PTHR30460">
    <property type="entry name" value="MODERATE CONDUCTANCE MECHANOSENSITIVE CHANNEL YBIO"/>
    <property type="match status" value="1"/>
</dbReference>
<sequence length="304" mass="32256">MLHAATTPTPSPSPSEPSIIPPAEPSQWWDWFVGVPLRIAVTIVVSILVLVLLRWLIHRTIDRIARGYQSESLTGGLLKVDPVVAERRAQRARTLGTVLRSTSSIVVGTLAVLLVLGDLGVDLAPFIASAGIVGVAFGFGAQSLVKDFLSGTFMLLEDQYGVGDTVDFAVVRGTVEEVALRVTKVRDSAGTLWYLRNGDIARVGNQTQEWANAVVPVVVAADADLGAAQAAVRRAVDSVQADAVLGGAFLEPPSIEVGDAITADGVQLSVSVRTRPAMQWDVQRAVRLAVRDELHDADVALVSA</sequence>
<evidence type="ECO:0000256" key="4">
    <source>
        <dbReference type="ARBA" id="ARBA00022692"/>
    </source>
</evidence>
<evidence type="ECO:0000259" key="8">
    <source>
        <dbReference type="Pfam" id="PF00924"/>
    </source>
</evidence>